<gene>
    <name evidence="7" type="ORF">PB1_08867</name>
</gene>
<proteinExistence type="predicted"/>
<dbReference type="Proteomes" id="UP000010523">
    <property type="component" value="Unassembled WGS sequence"/>
</dbReference>
<name>I3E1T8_BACMT</name>
<keyword evidence="2" id="KW-0731">Sigma factor</keyword>
<keyword evidence="8" id="KW-1185">Reference proteome</keyword>
<dbReference type="InterPro" id="IPR013324">
    <property type="entry name" value="RNA_pol_sigma_r3/r4-like"/>
</dbReference>
<keyword evidence="3" id="KW-0238">DNA-binding</keyword>
<dbReference type="EMBL" id="AFEU01000002">
    <property type="protein sequence ID" value="EIJ80459.1"/>
    <property type="molecule type" value="Genomic_DNA"/>
</dbReference>
<keyword evidence="7" id="KW-0808">Transferase</keyword>
<dbReference type="OrthoDB" id="9783788at2"/>
<evidence type="ECO:0000259" key="6">
    <source>
        <dbReference type="Pfam" id="PF08281"/>
    </source>
</evidence>
<evidence type="ECO:0000256" key="1">
    <source>
        <dbReference type="ARBA" id="ARBA00023015"/>
    </source>
</evidence>
<dbReference type="Gene3D" id="1.10.1740.10">
    <property type="match status" value="1"/>
</dbReference>
<sequence>MESFEQLARQYEPMIHKLIFTLNIYKNKEEFYQLGLISLWEARRRFNPEKGNFTNYAFTYIKGKFLTELTRENKHEERNIYPKEEFWEFLEDPFTEDPFEVNLLLSYCESLTPNQTKWVLYTFLDGLTIKEIAEKENVSVSAVKNWRKGAREKLRGSLKSCR</sequence>
<dbReference type="InterPro" id="IPR013325">
    <property type="entry name" value="RNA_pol_sigma_r2"/>
</dbReference>
<reference evidence="7 8" key="1">
    <citation type="journal article" date="2012" name="Appl. Environ. Microbiol.">
        <title>Genome Sequence of Thermotolerant Bacillus methanolicus: Features and Regulation Related to Methylotrophy and Production of L-Lysine and L-Glutamate from Methanol.</title>
        <authorList>
            <person name="Heggeset T.M."/>
            <person name="Krog A."/>
            <person name="Balzer S."/>
            <person name="Wentzel A."/>
            <person name="Ellingsen T.E."/>
            <person name="Brautaset T."/>
        </authorList>
    </citation>
    <scope>NUCLEOTIDE SEQUENCE [LARGE SCALE GENOMIC DNA]</scope>
    <source>
        <strain evidence="7 8">PB1</strain>
    </source>
</reference>
<keyword evidence="1" id="KW-0805">Transcription regulation</keyword>
<dbReference type="STRING" id="997296.PB1_08867"/>
<dbReference type="InterPro" id="IPR013249">
    <property type="entry name" value="RNA_pol_sigma70_r4_t2"/>
</dbReference>
<dbReference type="InterPro" id="IPR007627">
    <property type="entry name" value="RNA_pol_sigma70_r2"/>
</dbReference>
<dbReference type="PANTHER" id="PTHR30385">
    <property type="entry name" value="SIGMA FACTOR F FLAGELLAR"/>
    <property type="match status" value="1"/>
</dbReference>
<dbReference type="GO" id="GO:0003899">
    <property type="term" value="F:DNA-directed RNA polymerase activity"/>
    <property type="evidence" value="ECO:0007669"/>
    <property type="project" value="UniProtKB-EC"/>
</dbReference>
<dbReference type="NCBIfam" id="TIGR02937">
    <property type="entry name" value="sigma70-ECF"/>
    <property type="match status" value="1"/>
</dbReference>
<organism evidence="7 8">
    <name type="scientific">Bacillus methanolicus PB1</name>
    <dbReference type="NCBI Taxonomy" id="997296"/>
    <lineage>
        <taxon>Bacteria</taxon>
        <taxon>Bacillati</taxon>
        <taxon>Bacillota</taxon>
        <taxon>Bacilli</taxon>
        <taxon>Bacillales</taxon>
        <taxon>Bacillaceae</taxon>
        <taxon>Bacillus</taxon>
    </lineage>
</organism>
<dbReference type="AlphaFoldDB" id="I3E1T8"/>
<dbReference type="SUPFAM" id="SSF88659">
    <property type="entry name" value="Sigma3 and sigma4 domains of RNA polymerase sigma factors"/>
    <property type="match status" value="1"/>
</dbReference>
<feature type="domain" description="RNA polymerase sigma factor 70 region 4 type 2" evidence="6">
    <location>
        <begin position="108"/>
        <end position="154"/>
    </location>
</feature>
<accession>I3E1T8</accession>
<dbReference type="GO" id="GO:0016987">
    <property type="term" value="F:sigma factor activity"/>
    <property type="evidence" value="ECO:0007669"/>
    <property type="project" value="UniProtKB-KW"/>
</dbReference>
<dbReference type="InterPro" id="IPR036388">
    <property type="entry name" value="WH-like_DNA-bd_sf"/>
</dbReference>
<dbReference type="InterPro" id="IPR014284">
    <property type="entry name" value="RNA_pol_sigma-70_dom"/>
</dbReference>
<feature type="domain" description="RNA polymerase sigma-70 region 2" evidence="5">
    <location>
        <begin position="7"/>
        <end position="73"/>
    </location>
</feature>
<protein>
    <submittedName>
        <fullName evidence="7">RNA polymerase factor sigma-70</fullName>
        <ecNumber evidence="7">2.7.7.6</ecNumber>
    </submittedName>
</protein>
<dbReference type="Pfam" id="PF08281">
    <property type="entry name" value="Sigma70_r4_2"/>
    <property type="match status" value="1"/>
</dbReference>
<comment type="caution">
    <text evidence="7">The sequence shown here is derived from an EMBL/GenBank/DDBJ whole genome shotgun (WGS) entry which is preliminary data.</text>
</comment>
<evidence type="ECO:0000256" key="3">
    <source>
        <dbReference type="ARBA" id="ARBA00023125"/>
    </source>
</evidence>
<dbReference type="PATRIC" id="fig|997296.3.peg.1883"/>
<keyword evidence="4" id="KW-0804">Transcription</keyword>
<evidence type="ECO:0000259" key="5">
    <source>
        <dbReference type="Pfam" id="PF04542"/>
    </source>
</evidence>
<dbReference type="RefSeq" id="WP_003351915.1">
    <property type="nucleotide sequence ID" value="NZ_AFEU01000002.1"/>
</dbReference>
<dbReference type="GO" id="GO:0006352">
    <property type="term" value="P:DNA-templated transcription initiation"/>
    <property type="evidence" value="ECO:0007669"/>
    <property type="project" value="InterPro"/>
</dbReference>
<evidence type="ECO:0000256" key="4">
    <source>
        <dbReference type="ARBA" id="ARBA00023163"/>
    </source>
</evidence>
<dbReference type="SUPFAM" id="SSF88946">
    <property type="entry name" value="Sigma2 domain of RNA polymerase sigma factors"/>
    <property type="match status" value="1"/>
</dbReference>
<dbReference type="GO" id="GO:0003677">
    <property type="term" value="F:DNA binding"/>
    <property type="evidence" value="ECO:0007669"/>
    <property type="project" value="UniProtKB-KW"/>
</dbReference>
<dbReference type="EC" id="2.7.7.6" evidence="7"/>
<keyword evidence="7" id="KW-0548">Nucleotidyltransferase</keyword>
<evidence type="ECO:0000313" key="7">
    <source>
        <dbReference type="EMBL" id="EIJ80459.1"/>
    </source>
</evidence>
<dbReference type="Pfam" id="PF04542">
    <property type="entry name" value="Sigma70_r2"/>
    <property type="match status" value="1"/>
</dbReference>
<evidence type="ECO:0000256" key="2">
    <source>
        <dbReference type="ARBA" id="ARBA00023082"/>
    </source>
</evidence>
<dbReference type="eggNOG" id="COG1595">
    <property type="taxonomic scope" value="Bacteria"/>
</dbReference>
<dbReference type="Gene3D" id="1.10.10.10">
    <property type="entry name" value="Winged helix-like DNA-binding domain superfamily/Winged helix DNA-binding domain"/>
    <property type="match status" value="1"/>
</dbReference>
<evidence type="ECO:0000313" key="8">
    <source>
        <dbReference type="Proteomes" id="UP000010523"/>
    </source>
</evidence>